<protein>
    <submittedName>
        <fullName evidence="1">Uncharacterized protein</fullName>
    </submittedName>
</protein>
<dbReference type="AlphaFoldDB" id="A0A2A5CFA2"/>
<proteinExistence type="predicted"/>
<evidence type="ECO:0000313" key="2">
    <source>
        <dbReference type="Proteomes" id="UP000228987"/>
    </source>
</evidence>
<sequence>MTVLVEGVSVIIKLEAINRIIPDGWEGFRQYLPNFTLCKDDKLVRFSFLDQDETKEFTDKLESLNLVYQGSEGAKDFALVDQMYGVTTKCNWLECGHVDINNDPQTKVAACRIAGAGTSDDTVVTPEGWKYENSLTAKYGLTPPKQD</sequence>
<organism evidence="1 2">
    <name type="scientific">SAR86 cluster bacterium</name>
    <dbReference type="NCBI Taxonomy" id="2030880"/>
    <lineage>
        <taxon>Bacteria</taxon>
        <taxon>Pseudomonadati</taxon>
        <taxon>Pseudomonadota</taxon>
        <taxon>Gammaproteobacteria</taxon>
        <taxon>SAR86 cluster</taxon>
    </lineage>
</organism>
<comment type="caution">
    <text evidence="1">The sequence shown here is derived from an EMBL/GenBank/DDBJ whole genome shotgun (WGS) entry which is preliminary data.</text>
</comment>
<gene>
    <name evidence="1" type="ORF">COA71_03285</name>
</gene>
<accession>A0A2A5CFA2</accession>
<evidence type="ECO:0000313" key="1">
    <source>
        <dbReference type="EMBL" id="PCJ42549.1"/>
    </source>
</evidence>
<dbReference type="EMBL" id="NVWI01000002">
    <property type="protein sequence ID" value="PCJ42549.1"/>
    <property type="molecule type" value="Genomic_DNA"/>
</dbReference>
<name>A0A2A5CFA2_9GAMM</name>
<dbReference type="Proteomes" id="UP000228987">
    <property type="component" value="Unassembled WGS sequence"/>
</dbReference>
<reference evidence="2" key="1">
    <citation type="submission" date="2017-08" db="EMBL/GenBank/DDBJ databases">
        <title>A dynamic microbial community with high functional redundancy inhabits the cold, oxic subseafloor aquifer.</title>
        <authorList>
            <person name="Tully B.J."/>
            <person name="Wheat C.G."/>
            <person name="Glazer B.T."/>
            <person name="Huber J.A."/>
        </authorList>
    </citation>
    <scope>NUCLEOTIDE SEQUENCE [LARGE SCALE GENOMIC DNA]</scope>
</reference>